<dbReference type="SMART" id="SM00181">
    <property type="entry name" value="EGF"/>
    <property type="match status" value="5"/>
</dbReference>
<feature type="compositionally biased region" description="Basic and acidic residues" evidence="5">
    <location>
        <begin position="393"/>
        <end position="405"/>
    </location>
</feature>
<dbReference type="EMBL" id="CP111024">
    <property type="protein sequence ID" value="WAR23352.1"/>
    <property type="molecule type" value="Genomic_DNA"/>
</dbReference>
<dbReference type="PROSITE" id="PS00010">
    <property type="entry name" value="ASX_HYDROXYL"/>
    <property type="match status" value="1"/>
</dbReference>
<reference evidence="7" key="1">
    <citation type="submission" date="2022-11" db="EMBL/GenBank/DDBJ databases">
        <title>Centuries of genome instability and evolution in soft-shell clam transmissible cancer (bioRxiv).</title>
        <authorList>
            <person name="Hart S.F.M."/>
            <person name="Yonemitsu M.A."/>
            <person name="Giersch R.M."/>
            <person name="Beal B.F."/>
            <person name="Arriagada G."/>
            <person name="Davis B.W."/>
            <person name="Ostrander E.A."/>
            <person name="Goff S.P."/>
            <person name="Metzger M.J."/>
        </authorList>
    </citation>
    <scope>NUCLEOTIDE SEQUENCE</scope>
    <source>
        <strain evidence="7">MELC-2E11</strain>
        <tissue evidence="7">Siphon/mantle</tissue>
    </source>
</reference>
<feature type="region of interest" description="Disordered" evidence="5">
    <location>
        <begin position="369"/>
        <end position="407"/>
    </location>
</feature>
<dbReference type="InterPro" id="IPR051022">
    <property type="entry name" value="Notch_Cell-Fate_Det"/>
</dbReference>
<dbReference type="SUPFAM" id="SSF57196">
    <property type="entry name" value="EGF/Laminin"/>
    <property type="match status" value="1"/>
</dbReference>
<name>A0ABY7FQN2_MYAAR</name>
<accession>A0ABY7FQN2</accession>
<feature type="disulfide bond" evidence="4">
    <location>
        <begin position="232"/>
        <end position="241"/>
    </location>
</feature>
<feature type="domain" description="EGF-like" evidence="6">
    <location>
        <begin position="206"/>
        <end position="242"/>
    </location>
</feature>
<dbReference type="InterPro" id="IPR000742">
    <property type="entry name" value="EGF"/>
</dbReference>
<evidence type="ECO:0000256" key="1">
    <source>
        <dbReference type="ARBA" id="ARBA00022536"/>
    </source>
</evidence>
<feature type="domain" description="EGF-like" evidence="6">
    <location>
        <begin position="3"/>
        <end position="39"/>
    </location>
</feature>
<keyword evidence="1 4" id="KW-0245">EGF-like domain</keyword>
<feature type="disulfide bond" evidence="4">
    <location>
        <begin position="119"/>
        <end position="128"/>
    </location>
</feature>
<dbReference type="SMART" id="SM00179">
    <property type="entry name" value="EGF_CA"/>
    <property type="match status" value="1"/>
</dbReference>
<dbReference type="Gene3D" id="2.10.25.10">
    <property type="entry name" value="Laminin"/>
    <property type="match status" value="1"/>
</dbReference>
<evidence type="ECO:0000313" key="7">
    <source>
        <dbReference type="EMBL" id="WAR23352.1"/>
    </source>
</evidence>
<evidence type="ECO:0000256" key="5">
    <source>
        <dbReference type="SAM" id="MobiDB-lite"/>
    </source>
</evidence>
<keyword evidence="8" id="KW-1185">Reference proteome</keyword>
<dbReference type="InterPro" id="IPR000152">
    <property type="entry name" value="EGF-type_Asp/Asn_hydroxyl_site"/>
</dbReference>
<dbReference type="Pfam" id="PF00008">
    <property type="entry name" value="EGF"/>
    <property type="match status" value="1"/>
</dbReference>
<evidence type="ECO:0000256" key="3">
    <source>
        <dbReference type="ARBA" id="ARBA00023157"/>
    </source>
</evidence>
<dbReference type="PANTHER" id="PTHR24049">
    <property type="entry name" value="CRUMBS FAMILY MEMBER"/>
    <property type="match status" value="1"/>
</dbReference>
<evidence type="ECO:0000256" key="2">
    <source>
        <dbReference type="ARBA" id="ARBA00022737"/>
    </source>
</evidence>
<keyword evidence="2" id="KW-0677">Repeat</keyword>
<protein>
    <submittedName>
        <fullName evidence="7">FAT4-like protein</fullName>
    </submittedName>
</protein>
<dbReference type="PROSITE" id="PS00022">
    <property type="entry name" value="EGF_1"/>
    <property type="match status" value="3"/>
</dbReference>
<sequence length="468" mass="52170">MPTFYTCGNYTCPEKATCRQEGFFVYCDCPPDKTGPKCEIDNPCSEQTDDCPVGMKCYGPCNPNVFCEGAMGIPHCTTCLEGWIGDKCDQDENECTAYPDICENGGVCQNSIGHFECLCTLGWTGDYCELQVDSDTNKDGESKKDETEDEIYENITPVDDSNEMQKTDTNKAEYHDHTDRTYTSDYYEVYTEGKGPDHSAYPIMPTFYTCENFTCPEKATCIKEGFLVYCDCPPDKAGPKCELDNPCSEQTDDCPVGMTCYGPCNPNVFCEGATGIPHCTTCLEGWIGDKCDKDENECTVKHGSFTGNTTDTILLDEAHVENVTARVEGYDSKTTDQSHADFFHYDDVGTTVTPDMNEKGNTTKKWNIRANSGTAPTDHISPVDISGETQTTENKKSEYYDHTDSDYYPNDNDIHKGDEGHDHSAYPIMPTFYTCENFTCPEKATCIQEGFFVYCDCPPDKTGIHLHV</sequence>
<dbReference type="InterPro" id="IPR018097">
    <property type="entry name" value="EGF_Ca-bd_CS"/>
</dbReference>
<dbReference type="CDD" id="cd00054">
    <property type="entry name" value="EGF_CA"/>
    <property type="match status" value="1"/>
</dbReference>
<dbReference type="Proteomes" id="UP001164746">
    <property type="component" value="Chromosome 13"/>
</dbReference>
<evidence type="ECO:0000259" key="6">
    <source>
        <dbReference type="PROSITE" id="PS50026"/>
    </source>
</evidence>
<keyword evidence="3 4" id="KW-1015">Disulfide bond</keyword>
<comment type="caution">
    <text evidence="4">Lacks conserved residue(s) required for the propagation of feature annotation.</text>
</comment>
<dbReference type="InterPro" id="IPR001881">
    <property type="entry name" value="EGF-like_Ca-bd_dom"/>
</dbReference>
<dbReference type="PROSITE" id="PS01186">
    <property type="entry name" value="EGF_2"/>
    <property type="match status" value="1"/>
</dbReference>
<feature type="disulfide bond" evidence="4">
    <location>
        <begin position="29"/>
        <end position="38"/>
    </location>
</feature>
<evidence type="ECO:0000256" key="4">
    <source>
        <dbReference type="PROSITE-ProRule" id="PRU00076"/>
    </source>
</evidence>
<gene>
    <name evidence="7" type="ORF">MAR_037021</name>
</gene>
<organism evidence="7 8">
    <name type="scientific">Mya arenaria</name>
    <name type="common">Soft-shell clam</name>
    <dbReference type="NCBI Taxonomy" id="6604"/>
    <lineage>
        <taxon>Eukaryota</taxon>
        <taxon>Metazoa</taxon>
        <taxon>Spiralia</taxon>
        <taxon>Lophotrochozoa</taxon>
        <taxon>Mollusca</taxon>
        <taxon>Bivalvia</taxon>
        <taxon>Autobranchia</taxon>
        <taxon>Heteroconchia</taxon>
        <taxon>Euheterodonta</taxon>
        <taxon>Imparidentia</taxon>
        <taxon>Neoheterodontei</taxon>
        <taxon>Myida</taxon>
        <taxon>Myoidea</taxon>
        <taxon>Myidae</taxon>
        <taxon>Mya</taxon>
    </lineage>
</organism>
<dbReference type="PROSITE" id="PS50026">
    <property type="entry name" value="EGF_3"/>
    <property type="match status" value="3"/>
</dbReference>
<proteinExistence type="predicted"/>
<feature type="domain" description="EGF-like" evidence="6">
    <location>
        <begin position="91"/>
        <end position="129"/>
    </location>
</feature>
<dbReference type="PROSITE" id="PS01187">
    <property type="entry name" value="EGF_CA"/>
    <property type="match status" value="1"/>
</dbReference>
<evidence type="ECO:0000313" key="8">
    <source>
        <dbReference type="Proteomes" id="UP001164746"/>
    </source>
</evidence>